<evidence type="ECO:0000313" key="3">
    <source>
        <dbReference type="Proteomes" id="UP001642360"/>
    </source>
</evidence>
<feature type="non-terminal residue" evidence="2">
    <location>
        <position position="213"/>
    </location>
</feature>
<dbReference type="AlphaFoldDB" id="A0ABC8S236"/>
<reference evidence="2 3" key="1">
    <citation type="submission" date="2024-02" db="EMBL/GenBank/DDBJ databases">
        <authorList>
            <person name="Vignale AGUSTIN F."/>
            <person name="Sosa J E."/>
            <person name="Modenutti C."/>
        </authorList>
    </citation>
    <scope>NUCLEOTIDE SEQUENCE [LARGE SCALE GENOMIC DNA]</scope>
</reference>
<accession>A0ABC8S236</accession>
<name>A0ABC8S236_9AQUA</name>
<feature type="region of interest" description="Disordered" evidence="1">
    <location>
        <begin position="193"/>
        <end position="213"/>
    </location>
</feature>
<evidence type="ECO:0000313" key="2">
    <source>
        <dbReference type="EMBL" id="CAK9150880.1"/>
    </source>
</evidence>
<protein>
    <submittedName>
        <fullName evidence="2">Uncharacterized protein</fullName>
    </submittedName>
</protein>
<evidence type="ECO:0000256" key="1">
    <source>
        <dbReference type="SAM" id="MobiDB-lite"/>
    </source>
</evidence>
<feature type="compositionally biased region" description="Polar residues" evidence="1">
    <location>
        <begin position="199"/>
        <end position="213"/>
    </location>
</feature>
<proteinExistence type="predicted"/>
<gene>
    <name evidence="2" type="ORF">ILEXP_LOCUS19034</name>
</gene>
<keyword evidence="3" id="KW-1185">Reference proteome</keyword>
<dbReference type="EMBL" id="CAUOFW020002065">
    <property type="protein sequence ID" value="CAK9150880.1"/>
    <property type="molecule type" value="Genomic_DNA"/>
</dbReference>
<dbReference type="Proteomes" id="UP001642360">
    <property type="component" value="Unassembled WGS sequence"/>
</dbReference>
<sequence>MLRSVLMGVVVLEIYFRPWSFLSQLGEMTIISDLASSFSLVSSVAPSLELGLSKSLVGAKLLDCARPIMLLGFLRHFPGSMSPSRRTLDSPPSFVGYSIVVRISLVHNLCPESRVFEDNFMNIPCLFLRLNCLLPISRVVHFTSLDSSSSITSLFGDEANQVEVSSSSRGDDVNFEDVLEIVEHLSIAYPKEVPKKANNGPQISTPKKSSSSV</sequence>
<comment type="caution">
    <text evidence="2">The sequence shown here is derived from an EMBL/GenBank/DDBJ whole genome shotgun (WGS) entry which is preliminary data.</text>
</comment>
<organism evidence="2 3">
    <name type="scientific">Ilex paraguariensis</name>
    <name type="common">yerba mate</name>
    <dbReference type="NCBI Taxonomy" id="185542"/>
    <lineage>
        <taxon>Eukaryota</taxon>
        <taxon>Viridiplantae</taxon>
        <taxon>Streptophyta</taxon>
        <taxon>Embryophyta</taxon>
        <taxon>Tracheophyta</taxon>
        <taxon>Spermatophyta</taxon>
        <taxon>Magnoliopsida</taxon>
        <taxon>eudicotyledons</taxon>
        <taxon>Gunneridae</taxon>
        <taxon>Pentapetalae</taxon>
        <taxon>asterids</taxon>
        <taxon>campanulids</taxon>
        <taxon>Aquifoliales</taxon>
        <taxon>Aquifoliaceae</taxon>
        <taxon>Ilex</taxon>
    </lineage>
</organism>